<dbReference type="SMART" id="SM00756">
    <property type="entry name" value="VKc"/>
    <property type="match status" value="1"/>
</dbReference>
<keyword evidence="14" id="KW-1185">Reference proteome</keyword>
<feature type="transmembrane region" description="Helical" evidence="11">
    <location>
        <begin position="150"/>
        <end position="173"/>
    </location>
</feature>
<evidence type="ECO:0000256" key="7">
    <source>
        <dbReference type="ARBA" id="ARBA00023136"/>
    </source>
</evidence>
<keyword evidence="9" id="KW-0676">Redox-active center</keyword>
<feature type="transmembrane region" description="Helical" evidence="11">
    <location>
        <begin position="98"/>
        <end position="116"/>
    </location>
</feature>
<dbReference type="AlphaFoldDB" id="A0A1I1S381"/>
<dbReference type="RefSeq" id="WP_093840642.1">
    <property type="nucleotide sequence ID" value="NZ_FOLM01000014.1"/>
</dbReference>
<feature type="region of interest" description="Disordered" evidence="10">
    <location>
        <begin position="1"/>
        <end position="31"/>
    </location>
</feature>
<dbReference type="OrthoDB" id="9783799at2"/>
<evidence type="ECO:0000256" key="10">
    <source>
        <dbReference type="SAM" id="MobiDB-lite"/>
    </source>
</evidence>
<dbReference type="CDD" id="cd12922">
    <property type="entry name" value="VKOR_5"/>
    <property type="match status" value="1"/>
</dbReference>
<dbReference type="InterPro" id="IPR041714">
    <property type="entry name" value="VKOR_Actinobacteria"/>
</dbReference>
<dbReference type="PANTHER" id="PTHR34573:SF1">
    <property type="entry name" value="VITAMIN K EPOXIDE REDUCTASE DOMAIN-CONTAINING PROTEIN"/>
    <property type="match status" value="1"/>
</dbReference>
<evidence type="ECO:0000256" key="8">
    <source>
        <dbReference type="ARBA" id="ARBA00023157"/>
    </source>
</evidence>
<comment type="subcellular location">
    <subcellularLocation>
        <location evidence="1">Membrane</location>
        <topology evidence="1">Multi-pass membrane protein</topology>
    </subcellularLocation>
</comment>
<dbReference type="GO" id="GO:0016491">
    <property type="term" value="F:oxidoreductase activity"/>
    <property type="evidence" value="ECO:0007669"/>
    <property type="project" value="UniProtKB-KW"/>
</dbReference>
<evidence type="ECO:0000256" key="9">
    <source>
        <dbReference type="ARBA" id="ARBA00023284"/>
    </source>
</evidence>
<dbReference type="EMBL" id="FOLM01000014">
    <property type="protein sequence ID" value="SFD37410.1"/>
    <property type="molecule type" value="Genomic_DNA"/>
</dbReference>
<keyword evidence="7 11" id="KW-0472">Membrane</keyword>
<feature type="compositionally biased region" description="Acidic residues" evidence="10">
    <location>
        <begin position="1"/>
        <end position="11"/>
    </location>
</feature>
<evidence type="ECO:0000256" key="6">
    <source>
        <dbReference type="ARBA" id="ARBA00023002"/>
    </source>
</evidence>
<feature type="transmembrane region" description="Helical" evidence="11">
    <location>
        <begin position="37"/>
        <end position="57"/>
    </location>
</feature>
<dbReference type="InterPro" id="IPR012932">
    <property type="entry name" value="VKOR"/>
</dbReference>
<feature type="transmembrane region" description="Helical" evidence="11">
    <location>
        <begin position="194"/>
        <end position="215"/>
    </location>
</feature>
<keyword evidence="4" id="KW-0874">Quinone</keyword>
<organism evidence="13 14">
    <name type="scientific">Streptomyces aidingensis</name>
    <dbReference type="NCBI Taxonomy" id="910347"/>
    <lineage>
        <taxon>Bacteria</taxon>
        <taxon>Bacillati</taxon>
        <taxon>Actinomycetota</taxon>
        <taxon>Actinomycetes</taxon>
        <taxon>Kitasatosporales</taxon>
        <taxon>Streptomycetaceae</taxon>
        <taxon>Streptomyces</taxon>
    </lineage>
</organism>
<evidence type="ECO:0000259" key="12">
    <source>
        <dbReference type="SMART" id="SM00756"/>
    </source>
</evidence>
<dbReference type="Gene3D" id="1.20.1440.130">
    <property type="entry name" value="VKOR domain"/>
    <property type="match status" value="1"/>
</dbReference>
<reference evidence="13 14" key="1">
    <citation type="submission" date="2016-10" db="EMBL/GenBank/DDBJ databases">
        <authorList>
            <person name="de Groot N.N."/>
        </authorList>
    </citation>
    <scope>NUCLEOTIDE SEQUENCE [LARGE SCALE GENOMIC DNA]</scope>
    <source>
        <strain evidence="13 14">CGMCC 4.5739</strain>
    </source>
</reference>
<keyword evidence="6" id="KW-0560">Oxidoreductase</keyword>
<dbReference type="STRING" id="910347.SAMN05421773_1142"/>
<evidence type="ECO:0000256" key="11">
    <source>
        <dbReference type="SAM" id="Phobius"/>
    </source>
</evidence>
<sequence>MTTTADLDDMPAEVPAQRRKDEAQQGGPAGTGASRPFALMLVITGFLGLLASWVIIIDKLHLAENENYQPACSINPVVSCGSVMTSDQAEVFGFPNPMLGMAAYASVITIGMALLAGARYRAWFWRGLLAGTAFGVGFCTWLMYQSLYNIGALCLWCNLVWVVTAVMFWYTVVHTVRHGFVRVPEGLRRGLLEFHWVPATVHIGIIGMLILTRWWDFWF</sequence>
<evidence type="ECO:0000256" key="3">
    <source>
        <dbReference type="ARBA" id="ARBA00022692"/>
    </source>
</evidence>
<evidence type="ECO:0000256" key="5">
    <source>
        <dbReference type="ARBA" id="ARBA00022989"/>
    </source>
</evidence>
<gene>
    <name evidence="13" type="ORF">SAMN05421773_1142</name>
</gene>
<evidence type="ECO:0000256" key="4">
    <source>
        <dbReference type="ARBA" id="ARBA00022719"/>
    </source>
</evidence>
<accession>A0A1I1S381</accession>
<evidence type="ECO:0000313" key="13">
    <source>
        <dbReference type="EMBL" id="SFD37410.1"/>
    </source>
</evidence>
<dbReference type="Pfam" id="PF07884">
    <property type="entry name" value="VKOR"/>
    <property type="match status" value="1"/>
</dbReference>
<name>A0A1I1S381_9ACTN</name>
<evidence type="ECO:0000256" key="2">
    <source>
        <dbReference type="ARBA" id="ARBA00006214"/>
    </source>
</evidence>
<keyword evidence="8" id="KW-1015">Disulfide bond</keyword>
<comment type="similarity">
    <text evidence="2">Belongs to the VKOR family.</text>
</comment>
<feature type="domain" description="Vitamin K epoxide reductase" evidence="12">
    <location>
        <begin position="34"/>
        <end position="175"/>
    </location>
</feature>
<keyword evidence="3 11" id="KW-0812">Transmembrane</keyword>
<keyword evidence="5 11" id="KW-1133">Transmembrane helix</keyword>
<proteinExistence type="inferred from homology"/>
<dbReference type="PANTHER" id="PTHR34573">
    <property type="entry name" value="VKC DOMAIN-CONTAINING PROTEIN"/>
    <property type="match status" value="1"/>
</dbReference>
<evidence type="ECO:0000313" key="14">
    <source>
        <dbReference type="Proteomes" id="UP000199207"/>
    </source>
</evidence>
<dbReference type="InterPro" id="IPR038354">
    <property type="entry name" value="VKOR_sf"/>
</dbReference>
<dbReference type="GO" id="GO:0016020">
    <property type="term" value="C:membrane"/>
    <property type="evidence" value="ECO:0007669"/>
    <property type="project" value="UniProtKB-SubCell"/>
</dbReference>
<evidence type="ECO:0000256" key="1">
    <source>
        <dbReference type="ARBA" id="ARBA00004141"/>
    </source>
</evidence>
<feature type="transmembrane region" description="Helical" evidence="11">
    <location>
        <begin position="123"/>
        <end position="144"/>
    </location>
</feature>
<protein>
    <submittedName>
        <fullName evidence="13">Uncharacterized membrane protein</fullName>
    </submittedName>
</protein>
<dbReference type="GO" id="GO:0048038">
    <property type="term" value="F:quinone binding"/>
    <property type="evidence" value="ECO:0007669"/>
    <property type="project" value="UniProtKB-KW"/>
</dbReference>
<dbReference type="Proteomes" id="UP000199207">
    <property type="component" value="Unassembled WGS sequence"/>
</dbReference>